<keyword evidence="2" id="KW-0378">Hydrolase</keyword>
<name>A0A1I4C217_9GAMM</name>
<reference evidence="3 4" key="1">
    <citation type="submission" date="2016-10" db="EMBL/GenBank/DDBJ databases">
        <authorList>
            <person name="Varghese N."/>
            <person name="Submissions S."/>
        </authorList>
    </citation>
    <scope>NUCLEOTIDE SEQUENCE [LARGE SCALE GENOMIC DNA]</scope>
    <source>
        <strain evidence="3 4">YR512</strain>
    </source>
</reference>
<dbReference type="NCBIfam" id="NF007806">
    <property type="entry name" value="PRK10513.1"/>
    <property type="match status" value="1"/>
</dbReference>
<dbReference type="NCBIfam" id="TIGR00099">
    <property type="entry name" value="Cof-subfamily"/>
    <property type="match status" value="1"/>
</dbReference>
<keyword evidence="1" id="KW-0479">Metal-binding</keyword>
<dbReference type="InterPro" id="IPR023214">
    <property type="entry name" value="HAD_sf"/>
</dbReference>
<dbReference type="InterPro" id="IPR006379">
    <property type="entry name" value="HAD-SF_hydro_IIB"/>
</dbReference>
<dbReference type="Pfam" id="PF08282">
    <property type="entry name" value="Hydrolase_3"/>
    <property type="match status" value="1"/>
</dbReference>
<dbReference type="SFLD" id="SFLDG01140">
    <property type="entry name" value="C2.B:_Phosphomannomutase_and_P"/>
    <property type="match status" value="1"/>
</dbReference>
<dbReference type="Proteomes" id="UP000198841">
    <property type="component" value="Unassembled WGS sequence"/>
</dbReference>
<dbReference type="InterPro" id="IPR036412">
    <property type="entry name" value="HAD-like_sf"/>
</dbReference>
<accession>A0A1I4C217</accession>
<evidence type="ECO:0000256" key="2">
    <source>
        <dbReference type="ARBA" id="ARBA00022801"/>
    </source>
</evidence>
<dbReference type="PROSITE" id="PS01229">
    <property type="entry name" value="COF_2"/>
    <property type="match status" value="1"/>
</dbReference>
<dbReference type="SFLD" id="SFLDS00003">
    <property type="entry name" value="Haloacid_Dehalogenase"/>
    <property type="match status" value="1"/>
</dbReference>
<comment type="caution">
    <text evidence="3">The sequence shown here is derived from an EMBL/GenBank/DDBJ whole genome shotgun (WGS) entry which is preliminary data.</text>
</comment>
<keyword evidence="4" id="KW-1185">Reference proteome</keyword>
<sequence>MAIKLVAIDMDGTLLNPQHEITPAVKSAIERAHKKGVMVVLTTGRPFVGIQRYLMELNLVDEGQYCISYNGALVHRANDGECVAEITLGFDDYLYIEQLARDLGVHFQAFDKSFLYTPNKDISEFTIHEASLTGIPVRYRSVEEMDRATRFPKLMMIDKPDLLDSAIQRLPQQARDNYTILKSAPYYLEILDSRVNKGQGVKMLAEKLGLAREEVMAIGDQENDLAMIEYAGTGVAMGNAIDSVKKIAQFITKTNMEDGVAHAIEELVL</sequence>
<dbReference type="PROSITE" id="PS01228">
    <property type="entry name" value="COF_1"/>
    <property type="match status" value="1"/>
</dbReference>
<dbReference type="EMBL" id="FOSD01000009">
    <property type="protein sequence ID" value="SFK74389.1"/>
    <property type="molecule type" value="Genomic_DNA"/>
</dbReference>
<evidence type="ECO:0000313" key="4">
    <source>
        <dbReference type="Proteomes" id="UP000198841"/>
    </source>
</evidence>
<dbReference type="CDD" id="cd07516">
    <property type="entry name" value="HAD_Pase"/>
    <property type="match status" value="1"/>
</dbReference>
<dbReference type="SFLD" id="SFLDG01144">
    <property type="entry name" value="C2.B.4:_PGP_Like"/>
    <property type="match status" value="1"/>
</dbReference>
<evidence type="ECO:0008006" key="5">
    <source>
        <dbReference type="Google" id="ProtNLM"/>
    </source>
</evidence>
<dbReference type="NCBIfam" id="TIGR01484">
    <property type="entry name" value="HAD-SF-IIB"/>
    <property type="match status" value="1"/>
</dbReference>
<evidence type="ECO:0000256" key="1">
    <source>
        <dbReference type="ARBA" id="ARBA00022723"/>
    </source>
</evidence>
<dbReference type="RefSeq" id="WP_008105292.1">
    <property type="nucleotide sequence ID" value="NZ_FOSD01000009.1"/>
</dbReference>
<evidence type="ECO:0000313" key="3">
    <source>
        <dbReference type="EMBL" id="SFK74389.1"/>
    </source>
</evidence>
<dbReference type="PANTHER" id="PTHR10000">
    <property type="entry name" value="PHOSPHOSERINE PHOSPHATASE"/>
    <property type="match status" value="1"/>
</dbReference>
<dbReference type="Gene3D" id="3.30.1240.10">
    <property type="match status" value="1"/>
</dbReference>
<protein>
    <recommendedName>
        <fullName evidence="5">Sugar-phosphatase</fullName>
    </recommendedName>
</protein>
<dbReference type="Gene3D" id="3.40.50.1000">
    <property type="entry name" value="HAD superfamily/HAD-like"/>
    <property type="match status" value="1"/>
</dbReference>
<dbReference type="PANTHER" id="PTHR10000:SF8">
    <property type="entry name" value="HAD SUPERFAMILY HYDROLASE-LIKE, TYPE 3"/>
    <property type="match status" value="1"/>
</dbReference>
<dbReference type="SUPFAM" id="SSF56784">
    <property type="entry name" value="HAD-like"/>
    <property type="match status" value="1"/>
</dbReference>
<gene>
    <name evidence="3" type="ORF">SAMN05518863_109230</name>
</gene>
<dbReference type="InterPro" id="IPR000150">
    <property type="entry name" value="Cof"/>
</dbReference>
<proteinExistence type="predicted"/>
<organism evidence="3 4">
    <name type="scientific">Candidatus Pantoea symbiotica</name>
    <dbReference type="NCBI Taxonomy" id="1884370"/>
    <lineage>
        <taxon>Bacteria</taxon>
        <taxon>Pseudomonadati</taxon>
        <taxon>Pseudomonadota</taxon>
        <taxon>Gammaproteobacteria</taxon>
        <taxon>Enterobacterales</taxon>
        <taxon>Erwiniaceae</taxon>
        <taxon>Pantoea</taxon>
    </lineage>
</organism>